<feature type="non-terminal residue" evidence="1">
    <location>
        <position position="107"/>
    </location>
</feature>
<gene>
    <name evidence="1" type="ORF">S06H3_64952</name>
</gene>
<sequence>GTNSSGNIGGAGNLIYQHKSLFGSAEIFDLKFKGALEMLKDTTGQLNTTVEYGAEARIDIHKFLLPFRYGKFTKRYNPKTTISLAYNYQQRPDYTRKIANLSFGYYW</sequence>
<accession>X1Q6M3</accession>
<name>X1Q6M3_9ZZZZ</name>
<protein>
    <submittedName>
        <fullName evidence="1">Uncharacterized protein</fullName>
    </submittedName>
</protein>
<feature type="non-terminal residue" evidence="1">
    <location>
        <position position="1"/>
    </location>
</feature>
<organism evidence="1">
    <name type="scientific">marine sediment metagenome</name>
    <dbReference type="NCBI Taxonomy" id="412755"/>
    <lineage>
        <taxon>unclassified sequences</taxon>
        <taxon>metagenomes</taxon>
        <taxon>ecological metagenomes</taxon>
    </lineage>
</organism>
<dbReference type="AlphaFoldDB" id="X1Q6M3"/>
<evidence type="ECO:0000313" key="1">
    <source>
        <dbReference type="EMBL" id="GAI64152.1"/>
    </source>
</evidence>
<reference evidence="1" key="1">
    <citation type="journal article" date="2014" name="Front. Microbiol.">
        <title>High frequency of phylogenetically diverse reductive dehalogenase-homologous genes in deep subseafloor sedimentary metagenomes.</title>
        <authorList>
            <person name="Kawai M."/>
            <person name="Futagami T."/>
            <person name="Toyoda A."/>
            <person name="Takaki Y."/>
            <person name="Nishi S."/>
            <person name="Hori S."/>
            <person name="Arai W."/>
            <person name="Tsubouchi T."/>
            <person name="Morono Y."/>
            <person name="Uchiyama I."/>
            <person name="Ito T."/>
            <person name="Fujiyama A."/>
            <person name="Inagaki F."/>
            <person name="Takami H."/>
        </authorList>
    </citation>
    <scope>NUCLEOTIDE SEQUENCE</scope>
    <source>
        <strain evidence="1">Expedition CK06-06</strain>
    </source>
</reference>
<dbReference type="EMBL" id="BARV01043544">
    <property type="protein sequence ID" value="GAI64152.1"/>
    <property type="molecule type" value="Genomic_DNA"/>
</dbReference>
<proteinExistence type="predicted"/>
<comment type="caution">
    <text evidence="1">The sequence shown here is derived from an EMBL/GenBank/DDBJ whole genome shotgun (WGS) entry which is preliminary data.</text>
</comment>